<dbReference type="Proteomes" id="UP000199301">
    <property type="component" value="Unassembled WGS sequence"/>
</dbReference>
<keyword evidence="4" id="KW-1185">Reference proteome</keyword>
<reference evidence="4" key="1">
    <citation type="submission" date="2016-10" db="EMBL/GenBank/DDBJ databases">
        <authorList>
            <person name="Varghese N."/>
            <person name="Submissions S."/>
        </authorList>
    </citation>
    <scope>NUCLEOTIDE SEQUENCE [LARGE SCALE GENOMIC DNA]</scope>
    <source>
        <strain evidence="4">DSM 45459</strain>
    </source>
</reference>
<dbReference type="InterPro" id="IPR036514">
    <property type="entry name" value="SGNH_hydro_sf"/>
</dbReference>
<dbReference type="STRING" id="995062.SAMN04489718_2771"/>
<evidence type="ECO:0000259" key="2">
    <source>
        <dbReference type="Pfam" id="PF13472"/>
    </source>
</evidence>
<dbReference type="InterPro" id="IPR013830">
    <property type="entry name" value="SGNH_hydro"/>
</dbReference>
<dbReference type="Gene3D" id="3.40.50.1110">
    <property type="entry name" value="SGNH hydrolase"/>
    <property type="match status" value="1"/>
</dbReference>
<evidence type="ECO:0000313" key="4">
    <source>
        <dbReference type="Proteomes" id="UP000199301"/>
    </source>
</evidence>
<dbReference type="RefSeq" id="WP_175455103.1">
    <property type="nucleotide sequence ID" value="NZ_FNKO01000002.1"/>
</dbReference>
<name>A0A1H1F0I2_9ACTN</name>
<dbReference type="CDD" id="cd01832">
    <property type="entry name" value="SGNH_hydrolase_like_1"/>
    <property type="match status" value="1"/>
</dbReference>
<proteinExistence type="predicted"/>
<organism evidence="3 4">
    <name type="scientific">Actinopolyspora saharensis</name>
    <dbReference type="NCBI Taxonomy" id="995062"/>
    <lineage>
        <taxon>Bacteria</taxon>
        <taxon>Bacillati</taxon>
        <taxon>Actinomycetota</taxon>
        <taxon>Actinomycetes</taxon>
        <taxon>Actinopolysporales</taxon>
        <taxon>Actinopolysporaceae</taxon>
        <taxon>Actinopolyspora</taxon>
    </lineage>
</organism>
<dbReference type="InterPro" id="IPR053140">
    <property type="entry name" value="GDSL_Rv0518-like"/>
</dbReference>
<protein>
    <submittedName>
        <fullName evidence="3">Lysophospholipase L1</fullName>
    </submittedName>
</protein>
<dbReference type="AlphaFoldDB" id="A0A1H1F0I2"/>
<dbReference type="PANTHER" id="PTHR43784">
    <property type="entry name" value="GDSL-LIKE LIPASE/ACYLHYDROLASE, PUTATIVE (AFU_ORTHOLOGUE AFUA_2G00820)-RELATED"/>
    <property type="match status" value="1"/>
</dbReference>
<gene>
    <name evidence="3" type="ORF">SAMN04489718_2771</name>
</gene>
<accession>A0A1H1F0I2</accession>
<feature type="domain" description="SGNH hydrolase-type esterase" evidence="2">
    <location>
        <begin position="30"/>
        <end position="203"/>
    </location>
</feature>
<sequence length="283" mass="31774">MSYERQRSPGEDVRSSGSANTARRWNTFVALGDSFTEGLNDPASEEDTFRGWADRLASVLAGQNPELRYANLAVRGKLLGQILAEQLPAVVRTRPDLAAFTAGGNDIIRPFTDPDELAQRFDDAVTRIRATGADVLIGTGFDTRRNPVMRLVRGKVGTYNSHLWAIAQRHGCYVVDLWSMRVLHDQRAWSEDRLHLSTEGHRRVALHAAEALGLAPGQDWRAPWPPERTRPWTVRRGDDLHWVKQHLAPWIGRRIRGTSSGDGRKPKRPEPRPLDTSSRVPCP</sequence>
<dbReference type="SUPFAM" id="SSF52266">
    <property type="entry name" value="SGNH hydrolase"/>
    <property type="match status" value="1"/>
</dbReference>
<evidence type="ECO:0000256" key="1">
    <source>
        <dbReference type="SAM" id="MobiDB-lite"/>
    </source>
</evidence>
<feature type="compositionally biased region" description="Basic and acidic residues" evidence="1">
    <location>
        <begin position="262"/>
        <end position="273"/>
    </location>
</feature>
<dbReference type="Pfam" id="PF13472">
    <property type="entry name" value="Lipase_GDSL_2"/>
    <property type="match status" value="1"/>
</dbReference>
<feature type="region of interest" description="Disordered" evidence="1">
    <location>
        <begin position="254"/>
        <end position="283"/>
    </location>
</feature>
<dbReference type="EMBL" id="FNKO01000002">
    <property type="protein sequence ID" value="SDQ94408.1"/>
    <property type="molecule type" value="Genomic_DNA"/>
</dbReference>
<dbReference type="PANTHER" id="PTHR43784:SF2">
    <property type="entry name" value="GDSL-LIKE LIPASE_ACYLHYDROLASE, PUTATIVE (AFU_ORTHOLOGUE AFUA_2G00820)-RELATED"/>
    <property type="match status" value="1"/>
</dbReference>
<evidence type="ECO:0000313" key="3">
    <source>
        <dbReference type="EMBL" id="SDQ94408.1"/>
    </source>
</evidence>